<dbReference type="InterPro" id="IPR010463">
    <property type="entry name" value="DUF1057"/>
</dbReference>
<keyword evidence="2" id="KW-1185">Reference proteome</keyword>
<dbReference type="InterPro" id="IPR029058">
    <property type="entry name" value="AB_hydrolase_fold"/>
</dbReference>
<dbReference type="PANTHER" id="PTHR47533:SF4">
    <property type="entry name" value="AB HYDROLASE-1 DOMAIN-CONTAINING PROTEIN"/>
    <property type="match status" value="1"/>
</dbReference>
<evidence type="ECO:0000313" key="2">
    <source>
        <dbReference type="Proteomes" id="UP000192247"/>
    </source>
</evidence>
<organism evidence="1 2">
    <name type="scientific">Tropilaelaps mercedesae</name>
    <dbReference type="NCBI Taxonomy" id="418985"/>
    <lineage>
        <taxon>Eukaryota</taxon>
        <taxon>Metazoa</taxon>
        <taxon>Ecdysozoa</taxon>
        <taxon>Arthropoda</taxon>
        <taxon>Chelicerata</taxon>
        <taxon>Arachnida</taxon>
        <taxon>Acari</taxon>
        <taxon>Parasitiformes</taxon>
        <taxon>Mesostigmata</taxon>
        <taxon>Gamasina</taxon>
        <taxon>Dermanyssoidea</taxon>
        <taxon>Laelapidae</taxon>
        <taxon>Tropilaelaps</taxon>
    </lineage>
</organism>
<protein>
    <submittedName>
        <fullName evidence="1">Uncharacterized protein</fullName>
    </submittedName>
</protein>
<gene>
    <name evidence="1" type="ORF">BIW11_11856</name>
</gene>
<dbReference type="OrthoDB" id="6431331at2759"/>
<dbReference type="Proteomes" id="UP000192247">
    <property type="component" value="Unassembled WGS sequence"/>
</dbReference>
<proteinExistence type="predicted"/>
<dbReference type="Pfam" id="PF06342">
    <property type="entry name" value="DUF1057"/>
    <property type="match status" value="1"/>
</dbReference>
<dbReference type="EMBL" id="MNPL01018559">
    <property type="protein sequence ID" value="OQR70093.1"/>
    <property type="molecule type" value="Genomic_DNA"/>
</dbReference>
<dbReference type="Gene3D" id="3.40.50.1820">
    <property type="entry name" value="alpha/beta hydrolase"/>
    <property type="match status" value="1"/>
</dbReference>
<reference evidence="1 2" key="1">
    <citation type="journal article" date="2017" name="Gigascience">
        <title>Draft genome of the honey bee ectoparasitic mite, Tropilaelaps mercedesae, is shaped by the parasitic life history.</title>
        <authorList>
            <person name="Dong X."/>
            <person name="Armstrong S.D."/>
            <person name="Xia D."/>
            <person name="Makepeace B.L."/>
            <person name="Darby A.C."/>
            <person name="Kadowaki T."/>
        </authorList>
    </citation>
    <scope>NUCLEOTIDE SEQUENCE [LARGE SCALE GENOMIC DNA]</scope>
    <source>
        <strain evidence="1">Wuxi-XJTLU</strain>
    </source>
</reference>
<dbReference type="PANTHER" id="PTHR47533">
    <property type="entry name" value="PROTEIN CBG21859"/>
    <property type="match status" value="1"/>
</dbReference>
<comment type="caution">
    <text evidence="1">The sequence shown here is derived from an EMBL/GenBank/DDBJ whole genome shotgun (WGS) entry which is preliminary data.</text>
</comment>
<dbReference type="AlphaFoldDB" id="A0A1V9X9M2"/>
<accession>A0A1V9X9M2</accession>
<name>A0A1V9X9M2_9ACAR</name>
<dbReference type="InParanoid" id="A0A1V9X9M2"/>
<dbReference type="SUPFAM" id="SSF53474">
    <property type="entry name" value="alpha/beta-Hydrolases"/>
    <property type="match status" value="1"/>
</dbReference>
<evidence type="ECO:0000313" key="1">
    <source>
        <dbReference type="EMBL" id="OQR70093.1"/>
    </source>
</evidence>
<sequence>MRVLFMSVRGLSRSSSASQVQTAAKVQSRLSITQERAPYNMRPVKQLFTENQQVFYKERTIKVHTCADLYKEWKHTKPGWEHVNTNGFTLEVPFIHTGLDRGRQSGPTVVALHGAPGTHRDFDMLTPAIDHCGANVVIPTFPDLRYSMKTQNFWHSLEEKTELLKSYLETLNIQEVDILLCHSSAMYSAIQVALNSDIKINSMVFFAPSGCRQLSQMSPMSLFKWYTRHFRKPWAQKPLLGLAVGIIAAYSKPSTDTIGTVGSMITMVQSRYDDAEFWCRQLRERGVPTLLLYGKRDKLIDIAISEEMAAFLGNPHKDTYYVYSGKDDTEAIMAKQGVSDYDLPEVVCFDQGSHFAFRKFPETYNYHVANFMRRHICETLNK</sequence>